<name>A0A5C5ZXA6_9BACT</name>
<evidence type="ECO:0000313" key="1">
    <source>
        <dbReference type="EMBL" id="TWT92272.1"/>
    </source>
</evidence>
<dbReference type="AlphaFoldDB" id="A0A5C5ZXA6"/>
<sequence>MLSDHTRWSRERMSETISRFERTHENTLREYPLMTFAAYIEPFASHPVLQRRVLHVLESLPDEVQRDFLDDPRFRVEIDNYIPGVGWSFWMPPPGVDGQGSRCVILRSKLAEASESFAHYVIAHEFAHAFLRNGGWGEITDIEQAADALAASWGFVHYPNR</sequence>
<keyword evidence="2" id="KW-1185">Reference proteome</keyword>
<dbReference type="EMBL" id="SJPM01000012">
    <property type="protein sequence ID" value="TWT92272.1"/>
    <property type="molecule type" value="Genomic_DNA"/>
</dbReference>
<protein>
    <submittedName>
        <fullName evidence="1">Uncharacterized protein</fullName>
    </submittedName>
</protein>
<organism evidence="1 2">
    <name type="scientific">Neorhodopirellula pilleata</name>
    <dbReference type="NCBI Taxonomy" id="2714738"/>
    <lineage>
        <taxon>Bacteria</taxon>
        <taxon>Pseudomonadati</taxon>
        <taxon>Planctomycetota</taxon>
        <taxon>Planctomycetia</taxon>
        <taxon>Pirellulales</taxon>
        <taxon>Pirellulaceae</taxon>
        <taxon>Neorhodopirellula</taxon>
    </lineage>
</organism>
<accession>A0A5C5ZXA6</accession>
<dbReference type="Proteomes" id="UP000316213">
    <property type="component" value="Unassembled WGS sequence"/>
</dbReference>
<proteinExistence type="predicted"/>
<comment type="caution">
    <text evidence="1">The sequence shown here is derived from an EMBL/GenBank/DDBJ whole genome shotgun (WGS) entry which is preliminary data.</text>
</comment>
<reference evidence="1 2" key="1">
    <citation type="submission" date="2019-02" db="EMBL/GenBank/DDBJ databases">
        <title>Deep-cultivation of Planctomycetes and their phenomic and genomic characterization uncovers novel biology.</title>
        <authorList>
            <person name="Wiegand S."/>
            <person name="Jogler M."/>
            <person name="Boedeker C."/>
            <person name="Pinto D."/>
            <person name="Vollmers J."/>
            <person name="Rivas-Marin E."/>
            <person name="Kohn T."/>
            <person name="Peeters S.H."/>
            <person name="Heuer A."/>
            <person name="Rast P."/>
            <person name="Oberbeckmann S."/>
            <person name="Bunk B."/>
            <person name="Jeske O."/>
            <person name="Meyerdierks A."/>
            <person name="Storesund J.E."/>
            <person name="Kallscheuer N."/>
            <person name="Luecker S."/>
            <person name="Lage O.M."/>
            <person name="Pohl T."/>
            <person name="Merkel B.J."/>
            <person name="Hornburger P."/>
            <person name="Mueller R.-W."/>
            <person name="Bruemmer F."/>
            <person name="Labrenz M."/>
            <person name="Spormann A.M."/>
            <person name="Op Den Camp H."/>
            <person name="Overmann J."/>
            <person name="Amann R."/>
            <person name="Jetten M.S.M."/>
            <person name="Mascher T."/>
            <person name="Medema M.H."/>
            <person name="Devos D.P."/>
            <person name="Kaster A.-K."/>
            <person name="Ovreas L."/>
            <person name="Rohde M."/>
            <person name="Galperin M.Y."/>
            <person name="Jogler C."/>
        </authorList>
    </citation>
    <scope>NUCLEOTIDE SEQUENCE [LARGE SCALE GENOMIC DNA]</scope>
    <source>
        <strain evidence="1 2">Pla100</strain>
    </source>
</reference>
<evidence type="ECO:0000313" key="2">
    <source>
        <dbReference type="Proteomes" id="UP000316213"/>
    </source>
</evidence>
<gene>
    <name evidence="1" type="ORF">Pla100_48100</name>
</gene>